<proteinExistence type="predicted"/>
<reference evidence="1 2" key="1">
    <citation type="journal article" date="2020" name="Microbiome">
        <title>Single-cell genomics of uncultured bacteria reveals dietary fiber responders in the mouse gut microbiota.</title>
        <authorList>
            <person name="Chijiiwa R."/>
            <person name="Hosokawa M."/>
            <person name="Kogawa M."/>
            <person name="Nishikawa Y."/>
            <person name="Ide K."/>
            <person name="Sakanashi C."/>
            <person name="Takahashi K."/>
            <person name="Takeyama H."/>
        </authorList>
    </citation>
    <scope>NUCLEOTIDE SEQUENCE [LARGE SCALE GENOMIC DNA]</scope>
    <source>
        <strain evidence="1">IMSAGC_001</strain>
    </source>
</reference>
<dbReference type="Proteomes" id="UP000491181">
    <property type="component" value="Unassembled WGS sequence"/>
</dbReference>
<protein>
    <submittedName>
        <fullName evidence="1">Uncharacterized protein</fullName>
    </submittedName>
</protein>
<evidence type="ECO:0000313" key="2">
    <source>
        <dbReference type="Proteomes" id="UP000491181"/>
    </source>
</evidence>
<accession>A0A7J0A413</accession>
<dbReference type="EMBL" id="BLLS01000062">
    <property type="protein sequence ID" value="GFH86860.1"/>
    <property type="molecule type" value="Genomic_DNA"/>
</dbReference>
<sequence length="45" mass="5369">MSTGRYKKADYFCFFVFIGVGQMDDELFYLIEAVLRNTTIEYIYP</sequence>
<dbReference type="AlphaFoldDB" id="A0A7J0A413"/>
<evidence type="ECO:0000313" key="1">
    <source>
        <dbReference type="EMBL" id="GFH86860.1"/>
    </source>
</evidence>
<comment type="caution">
    <text evidence="1">The sequence shown here is derived from an EMBL/GenBank/DDBJ whole genome shotgun (WGS) entry which is preliminary data.</text>
</comment>
<organism evidence="1 2">
    <name type="scientific">Bacteroides acidifaciens</name>
    <dbReference type="NCBI Taxonomy" id="85831"/>
    <lineage>
        <taxon>Bacteria</taxon>
        <taxon>Pseudomonadati</taxon>
        <taxon>Bacteroidota</taxon>
        <taxon>Bacteroidia</taxon>
        <taxon>Bacteroidales</taxon>
        <taxon>Bacteroidaceae</taxon>
        <taxon>Bacteroides</taxon>
    </lineage>
</organism>
<gene>
    <name evidence="1" type="ORF">IMSAGC001_02271</name>
</gene>
<name>A0A7J0A413_9BACE</name>